<name>A0A0K2VC31_LEPSM</name>
<dbReference type="AlphaFoldDB" id="A0A0K2VC31"/>
<protein>
    <submittedName>
        <fullName evidence="1">Uncharacterized protein</fullName>
    </submittedName>
</protein>
<dbReference type="EMBL" id="HACA01030479">
    <property type="protein sequence ID" value="CDW47840.1"/>
    <property type="molecule type" value="Transcribed_RNA"/>
</dbReference>
<evidence type="ECO:0000313" key="1">
    <source>
        <dbReference type="EMBL" id="CDW47840.1"/>
    </source>
</evidence>
<reference evidence="1" key="1">
    <citation type="submission" date="2014-05" db="EMBL/GenBank/DDBJ databases">
        <authorList>
            <person name="Chronopoulou M."/>
        </authorList>
    </citation>
    <scope>NUCLEOTIDE SEQUENCE</scope>
    <source>
        <tissue evidence="1">Whole organism</tissue>
    </source>
</reference>
<accession>A0A0K2VC31</accession>
<proteinExistence type="predicted"/>
<organism evidence="1">
    <name type="scientific">Lepeophtheirus salmonis</name>
    <name type="common">Salmon louse</name>
    <name type="synonym">Caligus salmonis</name>
    <dbReference type="NCBI Taxonomy" id="72036"/>
    <lineage>
        <taxon>Eukaryota</taxon>
        <taxon>Metazoa</taxon>
        <taxon>Ecdysozoa</taxon>
        <taxon>Arthropoda</taxon>
        <taxon>Crustacea</taxon>
        <taxon>Multicrustacea</taxon>
        <taxon>Hexanauplia</taxon>
        <taxon>Copepoda</taxon>
        <taxon>Siphonostomatoida</taxon>
        <taxon>Caligidae</taxon>
        <taxon>Lepeophtheirus</taxon>
    </lineage>
</organism>
<sequence>MKCSRQKFGNKRRLFEGAKELKVKLKNISTISFEAG</sequence>